<comment type="caution">
    <text evidence="3">The sequence shown here is derived from an EMBL/GenBank/DDBJ whole genome shotgun (WGS) entry which is preliminary data.</text>
</comment>
<feature type="chain" id="PRO_5042195722" evidence="2">
    <location>
        <begin position="18"/>
        <end position="126"/>
    </location>
</feature>
<keyword evidence="1" id="KW-0472">Membrane</keyword>
<accession>A0AAD8M636</accession>
<evidence type="ECO:0000256" key="1">
    <source>
        <dbReference type="SAM" id="Phobius"/>
    </source>
</evidence>
<organism evidence="3 4">
    <name type="scientific">Heracleum sosnowskyi</name>
    <dbReference type="NCBI Taxonomy" id="360622"/>
    <lineage>
        <taxon>Eukaryota</taxon>
        <taxon>Viridiplantae</taxon>
        <taxon>Streptophyta</taxon>
        <taxon>Embryophyta</taxon>
        <taxon>Tracheophyta</taxon>
        <taxon>Spermatophyta</taxon>
        <taxon>Magnoliopsida</taxon>
        <taxon>eudicotyledons</taxon>
        <taxon>Gunneridae</taxon>
        <taxon>Pentapetalae</taxon>
        <taxon>asterids</taxon>
        <taxon>campanulids</taxon>
        <taxon>Apiales</taxon>
        <taxon>Apiaceae</taxon>
        <taxon>Apioideae</taxon>
        <taxon>apioid superclade</taxon>
        <taxon>Tordylieae</taxon>
        <taxon>Tordyliinae</taxon>
        <taxon>Heracleum</taxon>
    </lineage>
</organism>
<reference evidence="3" key="1">
    <citation type="submission" date="2023-02" db="EMBL/GenBank/DDBJ databases">
        <title>Genome of toxic invasive species Heracleum sosnowskyi carries increased number of genes despite the absence of recent whole-genome duplications.</title>
        <authorList>
            <person name="Schelkunov M."/>
            <person name="Shtratnikova V."/>
            <person name="Makarenko M."/>
            <person name="Klepikova A."/>
            <person name="Omelchenko D."/>
            <person name="Novikova G."/>
            <person name="Obukhova E."/>
            <person name="Bogdanov V."/>
            <person name="Penin A."/>
            <person name="Logacheva M."/>
        </authorList>
    </citation>
    <scope>NUCLEOTIDE SEQUENCE</scope>
    <source>
        <strain evidence="3">Hsosn_3</strain>
        <tissue evidence="3">Leaf</tissue>
    </source>
</reference>
<protein>
    <submittedName>
        <fullName evidence="3">Uncharacterized protein</fullName>
    </submittedName>
</protein>
<evidence type="ECO:0000256" key="2">
    <source>
        <dbReference type="SAM" id="SignalP"/>
    </source>
</evidence>
<keyword evidence="4" id="KW-1185">Reference proteome</keyword>
<dbReference type="EMBL" id="JAUIZM010000010">
    <property type="protein sequence ID" value="KAK1360902.1"/>
    <property type="molecule type" value="Genomic_DNA"/>
</dbReference>
<dbReference type="Proteomes" id="UP001237642">
    <property type="component" value="Unassembled WGS sequence"/>
</dbReference>
<feature type="transmembrane region" description="Helical" evidence="1">
    <location>
        <begin position="65"/>
        <end position="88"/>
    </location>
</feature>
<evidence type="ECO:0000313" key="4">
    <source>
        <dbReference type="Proteomes" id="UP001237642"/>
    </source>
</evidence>
<proteinExistence type="predicted"/>
<reference evidence="3" key="2">
    <citation type="submission" date="2023-05" db="EMBL/GenBank/DDBJ databases">
        <authorList>
            <person name="Schelkunov M.I."/>
        </authorList>
    </citation>
    <scope>NUCLEOTIDE SEQUENCE</scope>
    <source>
        <strain evidence="3">Hsosn_3</strain>
        <tissue evidence="3">Leaf</tissue>
    </source>
</reference>
<name>A0AAD8M636_9APIA</name>
<dbReference type="AlphaFoldDB" id="A0AAD8M636"/>
<dbReference type="Gene3D" id="3.40.140.10">
    <property type="entry name" value="Cytidine Deaminase, domain 2"/>
    <property type="match status" value="1"/>
</dbReference>
<gene>
    <name evidence="3" type="ORF">POM88_045376</name>
</gene>
<feature type="signal peptide" evidence="2">
    <location>
        <begin position="1"/>
        <end position="17"/>
    </location>
</feature>
<keyword evidence="1" id="KW-0812">Transmembrane</keyword>
<keyword evidence="2" id="KW-0732">Signal</keyword>
<evidence type="ECO:0000313" key="3">
    <source>
        <dbReference type="EMBL" id="KAK1360902.1"/>
    </source>
</evidence>
<keyword evidence="1" id="KW-1133">Transmembrane helix</keyword>
<sequence>MWRRVGMILVVWQSGFGRMFAGAGGALSHPSVDAPTHDSSEKVYISSLALLKMLKHGRAGVSMEVMVGVLVIVNLIGLLVQSVFYYVCKSYHHEGVDKSALYDHLGGYLGEYVTLKSSIQMENLDV</sequence>